<gene>
    <name evidence="1" type="ORF">D0B03_05715</name>
</gene>
<protein>
    <submittedName>
        <fullName evidence="1">Uncharacterized protein</fullName>
    </submittedName>
</protein>
<sequence>MQKEFFKIVIPELSNEPRPLVKVSDENGKYKTYYFSPYFRANMEADTVVRDDIYFKEDTINKAKLINSSNKEFEKYCERQAEDYSKDYRGCGGEEFEEEFDLFCSYSSIIKSDFQRYSDSINMYLEKQETLNSQNISNQSNHKLKKR</sequence>
<proteinExistence type="predicted"/>
<reference evidence="1" key="1">
    <citation type="submission" date="2018-08" db="EMBL/GenBank/DDBJ databases">
        <authorList>
            <consortium name="PulseNet: The National Subtyping Network for Foodborne Disease Surveillance"/>
            <person name="Tarr C.L."/>
            <person name="Trees E."/>
            <person name="Katz L.S."/>
            <person name="Carleton-Romer H.A."/>
            <person name="Stroika S."/>
            <person name="Kucerova Z."/>
            <person name="Roache K.F."/>
            <person name="Sabol A.L."/>
            <person name="Besser J."/>
            <person name="Gerner-Smidt P."/>
        </authorList>
    </citation>
    <scope>NUCLEOTIDE SEQUENCE</scope>
    <source>
        <strain evidence="1">PNUSAC005770</strain>
    </source>
</reference>
<comment type="caution">
    <text evidence="1">The sequence shown here is derived from an EMBL/GenBank/DDBJ whole genome shotgun (WGS) entry which is preliminary data.</text>
</comment>
<dbReference type="EMBL" id="AACSBQ010000020">
    <property type="protein sequence ID" value="EAL8903805.1"/>
    <property type="molecule type" value="Genomic_DNA"/>
</dbReference>
<dbReference type="AlphaFoldDB" id="A0A5L8ZAI4"/>
<accession>A0A5L8ZAI4</accession>
<name>A0A5L8ZAI4_CAMUP</name>
<evidence type="ECO:0000313" key="1">
    <source>
        <dbReference type="EMBL" id="EAL8903805.1"/>
    </source>
</evidence>
<organism evidence="1">
    <name type="scientific">Campylobacter upsaliensis</name>
    <dbReference type="NCBI Taxonomy" id="28080"/>
    <lineage>
        <taxon>Bacteria</taxon>
        <taxon>Pseudomonadati</taxon>
        <taxon>Campylobacterota</taxon>
        <taxon>Epsilonproteobacteria</taxon>
        <taxon>Campylobacterales</taxon>
        <taxon>Campylobacteraceae</taxon>
        <taxon>Campylobacter</taxon>
    </lineage>
</organism>